<proteinExistence type="predicted"/>
<evidence type="ECO:0000313" key="1">
    <source>
        <dbReference type="EMBL" id="SDW46244.1"/>
    </source>
</evidence>
<reference evidence="1 2" key="1">
    <citation type="submission" date="2016-10" db="EMBL/GenBank/DDBJ databases">
        <authorList>
            <person name="de Groot N.N."/>
        </authorList>
    </citation>
    <scope>NUCLEOTIDE SEQUENCE [LARGE SCALE GENOMIC DNA]</scope>
    <source>
        <strain evidence="1 2">CGMCC 1.8894</strain>
    </source>
</reference>
<dbReference type="RefSeq" id="WP_092885658.1">
    <property type="nucleotide sequence ID" value="NZ_CP061498.1"/>
</dbReference>
<dbReference type="Proteomes" id="UP000198539">
    <property type="component" value="Unassembled WGS sequence"/>
</dbReference>
<organism evidence="1 2">
    <name type="scientific">Roseicitreum antarcticum</name>
    <dbReference type="NCBI Taxonomy" id="564137"/>
    <lineage>
        <taxon>Bacteria</taxon>
        <taxon>Pseudomonadati</taxon>
        <taxon>Pseudomonadota</taxon>
        <taxon>Alphaproteobacteria</taxon>
        <taxon>Rhodobacterales</taxon>
        <taxon>Paracoccaceae</taxon>
        <taxon>Roseicitreum</taxon>
    </lineage>
</organism>
<dbReference type="STRING" id="564137.SAMN04488238_102141"/>
<sequence>MNWDQIENNWAAMTRRVRPEASVASAPGAVAPAGEAASVVVAGSAAASGAHGAAMLQSAGEMAEVARDAPQPVVAALTTR</sequence>
<gene>
    <name evidence="1" type="ORF">SAMN04488238_102141</name>
</gene>
<accession>A0A1H2TSR7</accession>
<keyword evidence="2" id="KW-1185">Reference proteome</keyword>
<dbReference type="AlphaFoldDB" id="A0A1H2TSR7"/>
<dbReference type="EMBL" id="FNOM01000002">
    <property type="protein sequence ID" value="SDW46244.1"/>
    <property type="molecule type" value="Genomic_DNA"/>
</dbReference>
<protein>
    <submittedName>
        <fullName evidence="1">Uncharacterized protein</fullName>
    </submittedName>
</protein>
<name>A0A1H2TSR7_9RHOB</name>
<evidence type="ECO:0000313" key="2">
    <source>
        <dbReference type="Proteomes" id="UP000198539"/>
    </source>
</evidence>